<evidence type="ECO:0000256" key="2">
    <source>
        <dbReference type="SAM" id="Phobius"/>
    </source>
</evidence>
<feature type="chain" id="PRO_5040249579" description="Secreted protein" evidence="3">
    <location>
        <begin position="22"/>
        <end position="344"/>
    </location>
</feature>
<name>A0A9P0FIB1_BRAAE</name>
<keyword evidence="5" id="KW-1185">Reference proteome</keyword>
<feature type="signal peptide" evidence="3">
    <location>
        <begin position="1"/>
        <end position="21"/>
    </location>
</feature>
<protein>
    <recommendedName>
        <fullName evidence="6">Secreted protein</fullName>
    </recommendedName>
</protein>
<evidence type="ECO:0000256" key="1">
    <source>
        <dbReference type="SAM" id="MobiDB-lite"/>
    </source>
</evidence>
<feature type="region of interest" description="Disordered" evidence="1">
    <location>
        <begin position="301"/>
        <end position="344"/>
    </location>
</feature>
<organism evidence="4 5">
    <name type="scientific">Brassicogethes aeneus</name>
    <name type="common">Rape pollen beetle</name>
    <name type="synonym">Meligethes aeneus</name>
    <dbReference type="NCBI Taxonomy" id="1431903"/>
    <lineage>
        <taxon>Eukaryota</taxon>
        <taxon>Metazoa</taxon>
        <taxon>Ecdysozoa</taxon>
        <taxon>Arthropoda</taxon>
        <taxon>Hexapoda</taxon>
        <taxon>Insecta</taxon>
        <taxon>Pterygota</taxon>
        <taxon>Neoptera</taxon>
        <taxon>Endopterygota</taxon>
        <taxon>Coleoptera</taxon>
        <taxon>Polyphaga</taxon>
        <taxon>Cucujiformia</taxon>
        <taxon>Nitidulidae</taxon>
        <taxon>Meligethinae</taxon>
        <taxon>Brassicogethes</taxon>
    </lineage>
</organism>
<evidence type="ECO:0008006" key="6">
    <source>
        <dbReference type="Google" id="ProtNLM"/>
    </source>
</evidence>
<evidence type="ECO:0000313" key="5">
    <source>
        <dbReference type="Proteomes" id="UP001154078"/>
    </source>
</evidence>
<evidence type="ECO:0000313" key="4">
    <source>
        <dbReference type="EMBL" id="CAH0555980.1"/>
    </source>
</evidence>
<feature type="transmembrane region" description="Helical" evidence="2">
    <location>
        <begin position="249"/>
        <end position="271"/>
    </location>
</feature>
<keyword evidence="2" id="KW-0472">Membrane</keyword>
<dbReference type="OrthoDB" id="47276at2759"/>
<keyword evidence="2" id="KW-0812">Transmembrane</keyword>
<accession>A0A9P0FIB1</accession>
<sequence length="344" mass="39421">MKATIFIYFLFNLCIILCVECSARYKTLYIENDDLCSLVTKRKIKLGKEYKSALRVSQKRLNFHPLEWDKNMLCRFQVQSAYGKGGILAVIQSLNFRKDDFENCIDYVQFTGKNGLSSKRYCGNITASIVMNQNTIDNIPEIIYENSFIDLNEMDVKIYVDRRPIDYNIKMEVDIVFTSYLLGSCKEEHVDLKPCREDLDSFCIYKYFFDDGAVNCPFTGCLDEKGCKNQIDSKKTNVVVTPQSVGNKVLIGSISSLFIMFALFILCVWVCRKHKIFCWADDFAHPSPTDESNRNSRVIEMNEQTGSRLANDHPPSVPTAPSIEEDKDLPPSYDSLFPEASTNR</sequence>
<dbReference type="Proteomes" id="UP001154078">
    <property type="component" value="Chromosome 4"/>
</dbReference>
<gene>
    <name evidence="4" type="ORF">MELIAE_LOCUS7207</name>
</gene>
<keyword evidence="3" id="KW-0732">Signal</keyword>
<dbReference type="EMBL" id="OV121135">
    <property type="protein sequence ID" value="CAH0555980.1"/>
    <property type="molecule type" value="Genomic_DNA"/>
</dbReference>
<keyword evidence="2" id="KW-1133">Transmembrane helix</keyword>
<reference evidence="4" key="1">
    <citation type="submission" date="2021-12" db="EMBL/GenBank/DDBJ databases">
        <authorList>
            <person name="King R."/>
        </authorList>
    </citation>
    <scope>NUCLEOTIDE SEQUENCE</scope>
</reference>
<dbReference type="AlphaFoldDB" id="A0A9P0FIB1"/>
<proteinExistence type="predicted"/>
<evidence type="ECO:0000256" key="3">
    <source>
        <dbReference type="SAM" id="SignalP"/>
    </source>
</evidence>